<dbReference type="EMBL" id="WVUK01000055">
    <property type="protein sequence ID" value="KAF7493823.1"/>
    <property type="molecule type" value="Genomic_DNA"/>
</dbReference>
<evidence type="ECO:0000256" key="6">
    <source>
        <dbReference type="ARBA" id="ARBA00022989"/>
    </source>
</evidence>
<dbReference type="Gene3D" id="2.60.40.10">
    <property type="entry name" value="Immunoglobulins"/>
    <property type="match status" value="5"/>
</dbReference>
<dbReference type="CDD" id="cd00096">
    <property type="entry name" value="Ig"/>
    <property type="match status" value="4"/>
</dbReference>
<keyword evidence="3 10" id="KW-0732">Signal</keyword>
<keyword evidence="14" id="KW-1185">Reference proteome</keyword>
<evidence type="ECO:0000256" key="9">
    <source>
        <dbReference type="ARBA" id="ARBA00023319"/>
    </source>
</evidence>
<dbReference type="SMART" id="SM00408">
    <property type="entry name" value="IGc2"/>
    <property type="match status" value="5"/>
</dbReference>
<keyword evidence="4" id="KW-0677">Repeat</keyword>
<dbReference type="PANTHER" id="PTHR45080">
    <property type="entry name" value="CONTACTIN 5"/>
    <property type="match status" value="1"/>
</dbReference>
<dbReference type="OrthoDB" id="6435907at2759"/>
<dbReference type="Pfam" id="PF07679">
    <property type="entry name" value="I-set"/>
    <property type="match status" value="4"/>
</dbReference>
<evidence type="ECO:0000256" key="4">
    <source>
        <dbReference type="ARBA" id="ARBA00022737"/>
    </source>
</evidence>
<evidence type="ECO:0000256" key="10">
    <source>
        <dbReference type="SAM" id="SignalP"/>
    </source>
</evidence>
<sequence length="655" mass="75603">MFKIKMIPFSFGLLLTTLLLVSEASIPPKLYPIPDRLLKNAETRLKIFCSIQYGTEPIEFEWWHQSELIANQNSDHRIESTQEDSLLIIERLSQLNAGNYSCIARNRFGSDHQSTQVIVKDSLVSLRPIEAKLISSAMQNMTFHSLVLVLILIDSILSIDANLRPQLVSFAERRSQKLGTNTKFFCSVQEGTGPFRFEWRKNDLLLLPSDHRIETNQDESTLMIAKLSLDDSGNYSCTVRNSFGDDTQQTVLSVKGLPFSLENYPNLYNFNQIQSVAHKLLIPIIYECSNLDVSYLNVANVLIFLLCYHYMVKAESEPKLSPIIEKNFKNLHSKLKILCTAQYGSKPIEFEWLHNDEILANQNGHYRFESSDEDSLLIIEKLLLNDSGDYTCIARNRFGFDRQHTKQNNADVKQRQFNDYYLCDIIDRLIEAHLKPRLDRNSEQKSQNVGTKFKLDCFVQEGTKPFQFEWSKNGQLLSSNALPSIRYRIDTNEDDSILFIEKLDTNDSGNYSCKVWNSFGHDHQQTKLIVKDRFLKNLNSKLKIICSIQYGSEPIRFEWFRDSDLISEQHSNHRIESTQEDSLLFIEQLSREDSANYSCVAHNNYGSDRQQTEVIVKGSIVSNAFIFNHFIVNQCVAHHFSPNPKRIRKLGIFLL</sequence>
<feature type="chain" id="PRO_5038259435" evidence="10">
    <location>
        <begin position="25"/>
        <end position="655"/>
    </location>
</feature>
<dbReference type="SUPFAM" id="SSF48726">
    <property type="entry name" value="Immunoglobulin"/>
    <property type="match status" value="5"/>
</dbReference>
<evidence type="ECO:0000256" key="7">
    <source>
        <dbReference type="ARBA" id="ARBA00023136"/>
    </source>
</evidence>
<proteinExistence type="predicted"/>
<keyword evidence="8" id="KW-1015">Disulfide bond</keyword>
<dbReference type="InterPro" id="IPR007110">
    <property type="entry name" value="Ig-like_dom"/>
</dbReference>
<dbReference type="InterPro" id="IPR003598">
    <property type="entry name" value="Ig_sub2"/>
</dbReference>
<organism evidence="12">
    <name type="scientific">Sarcoptes scabiei</name>
    <name type="common">Itch mite</name>
    <name type="synonym">Acarus scabiei</name>
    <dbReference type="NCBI Taxonomy" id="52283"/>
    <lineage>
        <taxon>Eukaryota</taxon>
        <taxon>Metazoa</taxon>
        <taxon>Ecdysozoa</taxon>
        <taxon>Arthropoda</taxon>
        <taxon>Chelicerata</taxon>
        <taxon>Arachnida</taxon>
        <taxon>Acari</taxon>
        <taxon>Acariformes</taxon>
        <taxon>Sarcoptiformes</taxon>
        <taxon>Astigmata</taxon>
        <taxon>Psoroptidia</taxon>
        <taxon>Sarcoptoidea</taxon>
        <taxon>Sarcoptidae</taxon>
        <taxon>Sarcoptinae</taxon>
        <taxon>Sarcoptes</taxon>
    </lineage>
</organism>
<dbReference type="EnsemblMetazoa" id="SSS_7435s_mrna">
    <property type="protein sequence ID" value="KAF7493823.1"/>
    <property type="gene ID" value="SSS_7435"/>
</dbReference>
<dbReference type="InterPro" id="IPR050958">
    <property type="entry name" value="Cell_Adh-Cytoskel_Orgn"/>
</dbReference>
<keyword evidence="6" id="KW-1133">Transmembrane helix</keyword>
<dbReference type="PANTHER" id="PTHR45080:SF8">
    <property type="entry name" value="IG-LIKE DOMAIN-CONTAINING PROTEIN"/>
    <property type="match status" value="1"/>
</dbReference>
<dbReference type="InterPro" id="IPR036179">
    <property type="entry name" value="Ig-like_dom_sf"/>
</dbReference>
<evidence type="ECO:0000313" key="12">
    <source>
        <dbReference type="EMBL" id="KAF7493823.1"/>
    </source>
</evidence>
<feature type="domain" description="Ig-like" evidence="11">
    <location>
        <begin position="318"/>
        <end position="413"/>
    </location>
</feature>
<comment type="subcellular location">
    <subcellularLocation>
        <location evidence="1">Membrane</location>
        <topology evidence="1">Single-pass membrane protein</topology>
    </subcellularLocation>
</comment>
<dbReference type="Proteomes" id="UP000070412">
    <property type="component" value="Unassembled WGS sequence"/>
</dbReference>
<evidence type="ECO:0000256" key="3">
    <source>
        <dbReference type="ARBA" id="ARBA00022729"/>
    </source>
</evidence>
<dbReference type="InterPro" id="IPR003599">
    <property type="entry name" value="Ig_sub"/>
</dbReference>
<keyword evidence="5" id="KW-0130">Cell adhesion</keyword>
<dbReference type="InterPro" id="IPR013783">
    <property type="entry name" value="Ig-like_fold"/>
</dbReference>
<dbReference type="GO" id="GO:0007156">
    <property type="term" value="P:homophilic cell adhesion via plasma membrane adhesion molecules"/>
    <property type="evidence" value="ECO:0007669"/>
    <property type="project" value="TreeGrafter"/>
</dbReference>
<feature type="signal peptide" evidence="10">
    <location>
        <begin position="1"/>
        <end position="24"/>
    </location>
</feature>
<dbReference type="AlphaFoldDB" id="A0A834RHV9"/>
<feature type="domain" description="Ig-like" evidence="11">
    <location>
        <begin position="28"/>
        <end position="120"/>
    </location>
</feature>
<reference evidence="12" key="2">
    <citation type="submission" date="2020-01" db="EMBL/GenBank/DDBJ databases">
        <authorList>
            <person name="Korhonen P.K.K."/>
            <person name="Guangxu M.G."/>
            <person name="Wang T.W."/>
            <person name="Stroehlein A.J.S."/>
            <person name="Young N.D."/>
            <person name="Ang C.-S.A."/>
            <person name="Fernando D.W.F."/>
            <person name="Lu H.L."/>
            <person name="Taylor S.T."/>
            <person name="Ehtesham M.E.M."/>
            <person name="Najaraj S.H.N."/>
            <person name="Harsha G.H.G."/>
            <person name="Madugundu A.M."/>
            <person name="Renuse S.R."/>
            <person name="Holt D.H."/>
            <person name="Pandey A.P."/>
            <person name="Papenfuss A.P."/>
            <person name="Gasser R.B.G."/>
            <person name="Fischer K.F."/>
        </authorList>
    </citation>
    <scope>NUCLEOTIDE SEQUENCE</scope>
    <source>
        <strain evidence="12">SSS_KF_BRIS2020</strain>
    </source>
</reference>
<evidence type="ECO:0000313" key="13">
    <source>
        <dbReference type="EnsemblMetazoa" id="KAF7493823.1"/>
    </source>
</evidence>
<feature type="domain" description="Ig-like" evidence="11">
    <location>
        <begin position="436"/>
        <end position="529"/>
    </location>
</feature>
<accession>A0A834RHV9</accession>
<evidence type="ECO:0000256" key="8">
    <source>
        <dbReference type="ARBA" id="ARBA00023157"/>
    </source>
</evidence>
<gene>
    <name evidence="12" type="ORF">SSS_7435</name>
</gene>
<reference evidence="13" key="3">
    <citation type="submission" date="2022-06" db="UniProtKB">
        <authorList>
            <consortium name="EnsemblMetazoa"/>
        </authorList>
    </citation>
    <scope>IDENTIFICATION</scope>
</reference>
<dbReference type="InterPro" id="IPR013098">
    <property type="entry name" value="Ig_I-set"/>
</dbReference>
<evidence type="ECO:0000313" key="14">
    <source>
        <dbReference type="Proteomes" id="UP000070412"/>
    </source>
</evidence>
<dbReference type="SMART" id="SM00409">
    <property type="entry name" value="IG"/>
    <property type="match status" value="5"/>
</dbReference>
<protein>
    <submittedName>
        <fullName evidence="12">Titin</fullName>
    </submittedName>
</protein>
<dbReference type="GO" id="GO:0005886">
    <property type="term" value="C:plasma membrane"/>
    <property type="evidence" value="ECO:0007669"/>
    <property type="project" value="TreeGrafter"/>
</dbReference>
<evidence type="ECO:0000259" key="11">
    <source>
        <dbReference type="PROSITE" id="PS50835"/>
    </source>
</evidence>
<evidence type="ECO:0000256" key="5">
    <source>
        <dbReference type="ARBA" id="ARBA00022889"/>
    </source>
</evidence>
<feature type="domain" description="Ig-like" evidence="11">
    <location>
        <begin position="165"/>
        <end position="253"/>
    </location>
</feature>
<feature type="domain" description="Ig-like" evidence="11">
    <location>
        <begin position="539"/>
        <end position="615"/>
    </location>
</feature>
<name>A0A834RHV9_SARSC</name>
<keyword evidence="9" id="KW-0393">Immunoglobulin domain</keyword>
<reference evidence="14" key="1">
    <citation type="journal article" date="2020" name="PLoS Negl. Trop. Dis.">
        <title>High-quality nuclear genome for Sarcoptes scabiei-A critical resource for a neglected parasite.</title>
        <authorList>
            <person name="Korhonen P.K."/>
            <person name="Gasser R.B."/>
            <person name="Ma G."/>
            <person name="Wang T."/>
            <person name="Stroehlein A.J."/>
            <person name="Young N.D."/>
            <person name="Ang C.S."/>
            <person name="Fernando D.D."/>
            <person name="Lu H.C."/>
            <person name="Taylor S."/>
            <person name="Reynolds S.L."/>
            <person name="Mofiz E."/>
            <person name="Najaraj S.H."/>
            <person name="Gowda H."/>
            <person name="Madugundu A."/>
            <person name="Renuse S."/>
            <person name="Holt D."/>
            <person name="Pandey A."/>
            <person name="Papenfuss A.T."/>
            <person name="Fischer K."/>
        </authorList>
    </citation>
    <scope>NUCLEOTIDE SEQUENCE [LARGE SCALE GENOMIC DNA]</scope>
</reference>
<keyword evidence="2" id="KW-0812">Transmembrane</keyword>
<dbReference type="Pfam" id="PF13927">
    <property type="entry name" value="Ig_3"/>
    <property type="match status" value="1"/>
</dbReference>
<dbReference type="PROSITE" id="PS50835">
    <property type="entry name" value="IG_LIKE"/>
    <property type="match status" value="5"/>
</dbReference>
<dbReference type="FunFam" id="2.60.40.10:FF:000017">
    <property type="entry name" value="Down syndrome cell adhesion molecule b"/>
    <property type="match status" value="1"/>
</dbReference>
<evidence type="ECO:0000256" key="2">
    <source>
        <dbReference type="ARBA" id="ARBA00022692"/>
    </source>
</evidence>
<evidence type="ECO:0000256" key="1">
    <source>
        <dbReference type="ARBA" id="ARBA00004167"/>
    </source>
</evidence>
<keyword evidence="7" id="KW-0472">Membrane</keyword>